<feature type="transmembrane region" description="Helical" evidence="8">
    <location>
        <begin position="179"/>
        <end position="209"/>
    </location>
</feature>
<accession>A0ABZ2RPZ0</accession>
<comment type="similarity">
    <text evidence="2">Belongs to the binding-protein-dependent transport system permease family. CysTW subfamily.</text>
</comment>
<keyword evidence="11" id="KW-1185">Reference proteome</keyword>
<keyword evidence="3" id="KW-0813">Transport</keyword>
<name>A0ABZ2RPZ0_9BACT</name>
<dbReference type="EMBL" id="CP148066">
    <property type="protein sequence ID" value="WXL28188.1"/>
    <property type="molecule type" value="Genomic_DNA"/>
</dbReference>
<organism evidence="10 11">
    <name type="scientific">[Mycoplasma] gypis</name>
    <dbReference type="NCBI Taxonomy" id="92404"/>
    <lineage>
        <taxon>Bacteria</taxon>
        <taxon>Bacillati</taxon>
        <taxon>Mycoplasmatota</taxon>
        <taxon>Mycoplasmoidales</taxon>
        <taxon>Metamycoplasmataceae</taxon>
        <taxon>Metamycoplasma</taxon>
    </lineage>
</organism>
<keyword evidence="4" id="KW-1003">Cell membrane</keyword>
<feature type="transmembrane region" description="Helical" evidence="8">
    <location>
        <begin position="245"/>
        <end position="267"/>
    </location>
</feature>
<protein>
    <submittedName>
        <fullName evidence="10">ABC transporter permease</fullName>
    </submittedName>
</protein>
<evidence type="ECO:0000256" key="1">
    <source>
        <dbReference type="ARBA" id="ARBA00004651"/>
    </source>
</evidence>
<keyword evidence="5 8" id="KW-0812">Transmembrane</keyword>
<keyword evidence="6 8" id="KW-1133">Transmembrane helix</keyword>
<evidence type="ECO:0000313" key="10">
    <source>
        <dbReference type="EMBL" id="WXL28188.1"/>
    </source>
</evidence>
<comment type="subcellular location">
    <subcellularLocation>
        <location evidence="1">Cell membrane</location>
        <topology evidence="1">Multi-pass membrane protein</topology>
    </subcellularLocation>
</comment>
<dbReference type="PROSITE" id="PS50928">
    <property type="entry name" value="ABC_TM1"/>
    <property type="match status" value="1"/>
</dbReference>
<feature type="transmembrane region" description="Helical" evidence="8">
    <location>
        <begin position="99"/>
        <end position="117"/>
    </location>
</feature>
<dbReference type="Gene3D" id="1.10.3720.10">
    <property type="entry name" value="MetI-like"/>
    <property type="match status" value="1"/>
</dbReference>
<keyword evidence="7 8" id="KW-0472">Membrane</keyword>
<evidence type="ECO:0000256" key="7">
    <source>
        <dbReference type="ARBA" id="ARBA00023136"/>
    </source>
</evidence>
<feature type="transmembrane region" description="Helical" evidence="8">
    <location>
        <begin position="137"/>
        <end position="158"/>
    </location>
</feature>
<dbReference type="RefSeq" id="WP_205498299.1">
    <property type="nucleotide sequence ID" value="NZ_CP148066.1"/>
</dbReference>
<evidence type="ECO:0000256" key="6">
    <source>
        <dbReference type="ARBA" id="ARBA00022989"/>
    </source>
</evidence>
<dbReference type="InterPro" id="IPR000515">
    <property type="entry name" value="MetI-like"/>
</dbReference>
<evidence type="ECO:0000256" key="5">
    <source>
        <dbReference type="ARBA" id="ARBA00022692"/>
    </source>
</evidence>
<feature type="transmembrane region" description="Helical" evidence="8">
    <location>
        <begin position="21"/>
        <end position="42"/>
    </location>
</feature>
<dbReference type="CDD" id="cd06261">
    <property type="entry name" value="TM_PBP2"/>
    <property type="match status" value="1"/>
</dbReference>
<dbReference type="InterPro" id="IPR035906">
    <property type="entry name" value="MetI-like_sf"/>
</dbReference>
<sequence length="278" mass="31187">MLEKINKKLGWNLRLSLVIPYVIFALLFIILPLILVIIKAFTPLEGQLNNWQIAASKSTWTIMWRSIWVGALGGMFCVLIGFPYTYIVCMSKSKVAKNVGLSLIFSPLFIFTISKALSLRGFFSAIFDENSLNNEAFMILGVVYLYLPFVIMPIYQVLKDMPKNIIEASQDLGYSKTKTIFKVVVPYCLKAILSGFSVVFLITATSIIISDRMLPNGSQHQLIGNIINHFANASNPFDLANASTLVLLTLGILMTLYGIVYLIPYLLNKYRFKGGKDE</sequence>
<feature type="transmembrane region" description="Helical" evidence="8">
    <location>
        <begin position="62"/>
        <end position="87"/>
    </location>
</feature>
<proteinExistence type="inferred from homology"/>
<evidence type="ECO:0000256" key="3">
    <source>
        <dbReference type="ARBA" id="ARBA00022448"/>
    </source>
</evidence>
<dbReference type="PANTHER" id="PTHR42929:SF1">
    <property type="entry name" value="INNER MEMBRANE ABC TRANSPORTER PERMEASE PROTEIN YDCU-RELATED"/>
    <property type="match status" value="1"/>
</dbReference>
<evidence type="ECO:0000259" key="9">
    <source>
        <dbReference type="PROSITE" id="PS50928"/>
    </source>
</evidence>
<dbReference type="PANTHER" id="PTHR42929">
    <property type="entry name" value="INNER MEMBRANE ABC TRANSPORTER PERMEASE PROTEIN YDCU-RELATED-RELATED"/>
    <property type="match status" value="1"/>
</dbReference>
<evidence type="ECO:0000256" key="4">
    <source>
        <dbReference type="ARBA" id="ARBA00022475"/>
    </source>
</evidence>
<dbReference type="SUPFAM" id="SSF161098">
    <property type="entry name" value="MetI-like"/>
    <property type="match status" value="1"/>
</dbReference>
<evidence type="ECO:0000256" key="2">
    <source>
        <dbReference type="ARBA" id="ARBA00007069"/>
    </source>
</evidence>
<feature type="domain" description="ABC transmembrane type-1" evidence="9">
    <location>
        <begin position="63"/>
        <end position="258"/>
    </location>
</feature>
<dbReference type="Proteomes" id="UP001460679">
    <property type="component" value="Chromosome"/>
</dbReference>
<reference evidence="10" key="1">
    <citation type="submission" date="2024-03" db="EMBL/GenBank/DDBJ databases">
        <title>Complete genome sequence of Mycoplasma gypis type strain B1/T1.</title>
        <authorList>
            <person name="Spergser J."/>
        </authorList>
    </citation>
    <scope>NUCLEOTIDE SEQUENCE [LARGE SCALE GENOMIC DNA]</scope>
    <source>
        <strain evidence="10">B1/T1</strain>
    </source>
</reference>
<gene>
    <name evidence="10" type="ORF">WG616_02340</name>
</gene>
<evidence type="ECO:0000313" key="11">
    <source>
        <dbReference type="Proteomes" id="UP001460679"/>
    </source>
</evidence>
<evidence type="ECO:0000256" key="8">
    <source>
        <dbReference type="SAM" id="Phobius"/>
    </source>
</evidence>